<organism evidence="2 3">
    <name type="scientific">Desulfitobacterium hafniense</name>
    <name type="common">Desulfitobacterium frappieri</name>
    <dbReference type="NCBI Taxonomy" id="49338"/>
    <lineage>
        <taxon>Bacteria</taxon>
        <taxon>Bacillati</taxon>
        <taxon>Bacillota</taxon>
        <taxon>Clostridia</taxon>
        <taxon>Eubacteriales</taxon>
        <taxon>Desulfitobacteriaceae</taxon>
        <taxon>Desulfitobacterium</taxon>
    </lineage>
</organism>
<feature type="transmembrane region" description="Helical" evidence="1">
    <location>
        <begin position="153"/>
        <end position="175"/>
    </location>
</feature>
<dbReference type="Proteomes" id="UP000054623">
    <property type="component" value="Unassembled WGS sequence"/>
</dbReference>
<dbReference type="PANTHER" id="PTHR38095:SF2">
    <property type="entry name" value="ANAEROBIC DIMETHYL SULFOXIDE REDUCTASE CHAIN C"/>
    <property type="match status" value="1"/>
</dbReference>
<dbReference type="EMBL" id="LOCK01000013">
    <property type="protein sequence ID" value="KTE92558.1"/>
    <property type="molecule type" value="Genomic_DNA"/>
</dbReference>
<dbReference type="Pfam" id="PF04976">
    <property type="entry name" value="DmsC"/>
    <property type="match status" value="1"/>
</dbReference>
<feature type="transmembrane region" description="Helical" evidence="1">
    <location>
        <begin position="12"/>
        <end position="33"/>
    </location>
</feature>
<dbReference type="GO" id="GO:0005886">
    <property type="term" value="C:plasma membrane"/>
    <property type="evidence" value="ECO:0007669"/>
    <property type="project" value="TreeGrafter"/>
</dbReference>
<evidence type="ECO:0000313" key="3">
    <source>
        <dbReference type="Proteomes" id="UP000054623"/>
    </source>
</evidence>
<dbReference type="OrthoDB" id="2083322at2"/>
<dbReference type="GO" id="GO:0009389">
    <property type="term" value="F:dimethyl sulfoxide reductase activity"/>
    <property type="evidence" value="ECO:0007669"/>
    <property type="project" value="TreeGrafter"/>
</dbReference>
<evidence type="ECO:0000313" key="2">
    <source>
        <dbReference type="EMBL" id="KTE92558.1"/>
    </source>
</evidence>
<feature type="transmembrane region" description="Helical" evidence="1">
    <location>
        <begin position="119"/>
        <end position="141"/>
    </location>
</feature>
<keyword evidence="1" id="KW-0812">Transmembrane</keyword>
<dbReference type="GO" id="GO:0009390">
    <property type="term" value="C:dimethyl sulfoxide reductase complex"/>
    <property type="evidence" value="ECO:0007669"/>
    <property type="project" value="TreeGrafter"/>
</dbReference>
<feature type="transmembrane region" description="Helical" evidence="1">
    <location>
        <begin position="248"/>
        <end position="268"/>
    </location>
</feature>
<feature type="transmembrane region" description="Helical" evidence="1">
    <location>
        <begin position="94"/>
        <end position="112"/>
    </location>
</feature>
<accession>A0A0W1JMR7</accession>
<proteinExistence type="predicted"/>
<keyword evidence="1" id="KW-0472">Membrane</keyword>
<dbReference type="InterPro" id="IPR007059">
    <property type="entry name" value="DmsC"/>
</dbReference>
<protein>
    <submittedName>
        <fullName evidence="2">DMSO reductase</fullName>
    </submittedName>
</protein>
<reference evidence="2 3" key="1">
    <citation type="submission" date="2015-12" db="EMBL/GenBank/DDBJ databases">
        <title>Draft Genome Sequence of Desulfitobacterium hafniense Strain DH, a Sulfate-reducing Bacterium Isolated from Paddy Soils.</title>
        <authorList>
            <person name="Bao P."/>
            <person name="Zhang X."/>
            <person name="Li G."/>
        </authorList>
    </citation>
    <scope>NUCLEOTIDE SEQUENCE [LARGE SCALE GENOMIC DNA]</scope>
    <source>
        <strain evidence="2 3">DH</strain>
    </source>
</reference>
<name>A0A0W1JMR7_DESHA</name>
<keyword evidence="1" id="KW-1133">Transmembrane helix</keyword>
<gene>
    <name evidence="2" type="ORF">AT727_18735</name>
</gene>
<dbReference type="AlphaFoldDB" id="A0A0W1JMR7"/>
<dbReference type="GO" id="GO:0019645">
    <property type="term" value="P:anaerobic electron transport chain"/>
    <property type="evidence" value="ECO:0007669"/>
    <property type="project" value="InterPro"/>
</dbReference>
<evidence type="ECO:0000256" key="1">
    <source>
        <dbReference type="SAM" id="Phobius"/>
    </source>
</evidence>
<comment type="caution">
    <text evidence="2">The sequence shown here is derived from an EMBL/GenBank/DDBJ whole genome shotgun (WGS) entry which is preliminary data.</text>
</comment>
<sequence length="277" mass="30900">MRWIKMYSGEWSLILFSILTQCAVGIWVVAVGLRTFLTGKTAPEIVAKLTRRPLLVVGPLMCVALVISIFHLGSPTQAYASVANLLTSWLSREIVFSGLFLFFWVISIVFYRREAPGTALGWFTSALGLIAVFSMSSIYYTTPIPAWASANTYISFFATMLILGAVVCALFMKTVRDFPNVPEVRGLLWKLSILTLGVLLVQLAFFLFNSESYSLLPLLYCTLLFLGGINFVVYSFQNFKNPGKSLRSVFYLSFILLFSAQIIGRYLFYAGAIPIMG</sequence>
<feature type="transmembrane region" description="Helical" evidence="1">
    <location>
        <begin position="214"/>
        <end position="236"/>
    </location>
</feature>
<feature type="transmembrane region" description="Helical" evidence="1">
    <location>
        <begin position="54"/>
        <end position="74"/>
    </location>
</feature>
<dbReference type="PANTHER" id="PTHR38095">
    <property type="entry name" value="ANAEROBIC DIMETHYL SULFOXIDE REDUCTASE CHAIN YNFH"/>
    <property type="match status" value="1"/>
</dbReference>
<feature type="transmembrane region" description="Helical" evidence="1">
    <location>
        <begin position="187"/>
        <end position="208"/>
    </location>
</feature>